<dbReference type="Proteomes" id="UP001651158">
    <property type="component" value="Unassembled WGS sequence"/>
</dbReference>
<evidence type="ECO:0000313" key="2">
    <source>
        <dbReference type="EMBL" id="KAL5106508.1"/>
    </source>
</evidence>
<feature type="transmembrane region" description="Helical" evidence="1">
    <location>
        <begin position="40"/>
        <end position="70"/>
    </location>
</feature>
<protein>
    <submittedName>
        <fullName evidence="3">Uncharacterized protein</fullName>
    </submittedName>
</protein>
<dbReference type="EMBL" id="JAKROA010000005">
    <property type="protein sequence ID" value="KAL5106888.1"/>
    <property type="molecule type" value="Genomic_DNA"/>
</dbReference>
<reference evidence="3" key="2">
    <citation type="submission" date="2024-12" db="EMBL/GenBank/DDBJ databases">
        <authorList>
            <person name="Estrada K."/>
            <person name="Bobes R.J."/>
            <person name="Sanchez-Flores A."/>
            <person name="Laclette J.P."/>
        </authorList>
    </citation>
    <scope>NUCLEOTIDE SEQUENCE</scope>
    <source>
        <strain evidence="3">WFUcys</strain>
        <tissue evidence="3">Peritoneal cavity of infected mice</tissue>
    </source>
</reference>
<proteinExistence type="predicted"/>
<organism evidence="3 4">
    <name type="scientific">Taenia crassiceps</name>
    <dbReference type="NCBI Taxonomy" id="6207"/>
    <lineage>
        <taxon>Eukaryota</taxon>
        <taxon>Metazoa</taxon>
        <taxon>Spiralia</taxon>
        <taxon>Lophotrochozoa</taxon>
        <taxon>Platyhelminthes</taxon>
        <taxon>Cestoda</taxon>
        <taxon>Eucestoda</taxon>
        <taxon>Cyclophyllidea</taxon>
        <taxon>Taeniidae</taxon>
        <taxon>Taenia</taxon>
    </lineage>
</organism>
<keyword evidence="1" id="KW-1133">Transmembrane helix</keyword>
<evidence type="ECO:0000313" key="3">
    <source>
        <dbReference type="EMBL" id="KAL5106888.1"/>
    </source>
</evidence>
<evidence type="ECO:0000313" key="4">
    <source>
        <dbReference type="Proteomes" id="UP001651158"/>
    </source>
</evidence>
<feature type="transmembrane region" description="Helical" evidence="1">
    <location>
        <begin position="9"/>
        <end position="28"/>
    </location>
</feature>
<keyword evidence="1" id="KW-0472">Membrane</keyword>
<keyword evidence="1" id="KW-0812">Transmembrane</keyword>
<sequence>MSLRIGEAIILYGIVLLNIVILVNDGWICGSLYSQRCLKAYIMLVVLGCLLVAMLLSLIAAILHSVAACIHPDSTSARRLHVSVRVMTCLVAILDVFAIFYYYGKLALGLWNHVIGGLCAGMALAIAIIQLSYGCSANN</sequence>
<comment type="caution">
    <text evidence="3">The sequence shown here is derived from an EMBL/GenBank/DDBJ whole genome shotgun (WGS) entry which is preliminary data.</text>
</comment>
<feature type="transmembrane region" description="Helical" evidence="1">
    <location>
        <begin position="82"/>
        <end position="104"/>
    </location>
</feature>
<reference evidence="3 4" key="1">
    <citation type="journal article" date="2022" name="Front. Cell. Infect. Microbiol.">
        <title>The Genomes of Two Strains of Taenia crassiceps the Animal Model for the Study of Human Cysticercosis.</title>
        <authorList>
            <person name="Bobes R.J."/>
            <person name="Estrada K."/>
            <person name="Rios-Valencia D.G."/>
            <person name="Calderon-Gallegos A."/>
            <person name="de la Torre P."/>
            <person name="Carrero J.C."/>
            <person name="Sanchez-Flores A."/>
            <person name="Laclette J.P."/>
        </authorList>
    </citation>
    <scope>NUCLEOTIDE SEQUENCE [LARGE SCALE GENOMIC DNA]</scope>
    <source>
        <strain evidence="3">WFUcys</strain>
    </source>
</reference>
<name>A0ABR4QBC8_9CEST</name>
<gene>
    <name evidence="2" type="ORF">TcWFU_000314</name>
    <name evidence="3" type="ORF">TcWFU_005888</name>
</gene>
<feature type="transmembrane region" description="Helical" evidence="1">
    <location>
        <begin position="110"/>
        <end position="133"/>
    </location>
</feature>
<dbReference type="EMBL" id="JAKROA010000005">
    <property type="protein sequence ID" value="KAL5106508.1"/>
    <property type="molecule type" value="Genomic_DNA"/>
</dbReference>
<evidence type="ECO:0000256" key="1">
    <source>
        <dbReference type="SAM" id="Phobius"/>
    </source>
</evidence>
<keyword evidence="4" id="KW-1185">Reference proteome</keyword>
<accession>A0ABR4QBC8</accession>